<dbReference type="AlphaFoldDB" id="A0A382HDW5"/>
<dbReference type="EMBL" id="UINC01060726">
    <property type="protein sequence ID" value="SVB85534.1"/>
    <property type="molecule type" value="Genomic_DNA"/>
</dbReference>
<organism evidence="1">
    <name type="scientific">marine metagenome</name>
    <dbReference type="NCBI Taxonomy" id="408172"/>
    <lineage>
        <taxon>unclassified sequences</taxon>
        <taxon>metagenomes</taxon>
        <taxon>ecological metagenomes</taxon>
    </lineage>
</organism>
<accession>A0A382HDW5</accession>
<proteinExistence type="predicted"/>
<protein>
    <submittedName>
        <fullName evidence="1">Uncharacterized protein</fullName>
    </submittedName>
</protein>
<feature type="non-terminal residue" evidence="1">
    <location>
        <position position="142"/>
    </location>
</feature>
<gene>
    <name evidence="1" type="ORF">METZ01_LOCUS238388</name>
</gene>
<reference evidence="1" key="1">
    <citation type="submission" date="2018-05" db="EMBL/GenBank/DDBJ databases">
        <authorList>
            <person name="Lanie J.A."/>
            <person name="Ng W.-L."/>
            <person name="Kazmierczak K.M."/>
            <person name="Andrzejewski T.M."/>
            <person name="Davidsen T.M."/>
            <person name="Wayne K.J."/>
            <person name="Tettelin H."/>
            <person name="Glass J.I."/>
            <person name="Rusch D."/>
            <person name="Podicherti R."/>
            <person name="Tsui H.-C.T."/>
            <person name="Winkler M.E."/>
        </authorList>
    </citation>
    <scope>NUCLEOTIDE SEQUENCE</scope>
</reference>
<sequence length="142" mass="15078">MKKAIFLSMFFIMFYNANLAADTNTVTSTITGTNTITGTTTIDKTPPTANAPNVIINNSDVCKSGYTAGIQSSVVGLATGITIKDENCERLKLSRSLYAMGMKVAAVSALCQDSRVFDAMMMAGTPCPYKGKIGDEALAAWK</sequence>
<name>A0A382HDW5_9ZZZZ</name>
<evidence type="ECO:0000313" key="1">
    <source>
        <dbReference type="EMBL" id="SVB85534.1"/>
    </source>
</evidence>